<feature type="domain" description="Tyr recombinase" evidence="4">
    <location>
        <begin position="138"/>
        <end position="338"/>
    </location>
</feature>
<dbReference type="SUPFAM" id="SSF56349">
    <property type="entry name" value="DNA breaking-rejoining enzymes"/>
    <property type="match status" value="1"/>
</dbReference>
<organism evidence="6 7">
    <name type="scientific">Kineococcus radiotolerans</name>
    <dbReference type="NCBI Taxonomy" id="131568"/>
    <lineage>
        <taxon>Bacteria</taxon>
        <taxon>Bacillati</taxon>
        <taxon>Actinomycetota</taxon>
        <taxon>Actinomycetes</taxon>
        <taxon>Kineosporiales</taxon>
        <taxon>Kineosporiaceae</taxon>
        <taxon>Kineococcus</taxon>
    </lineage>
</organism>
<reference evidence="6 7" key="1">
    <citation type="submission" date="2020-08" db="EMBL/GenBank/DDBJ databases">
        <title>The Agave Microbiome: Exploring the role of microbial communities in plant adaptations to desert environments.</title>
        <authorList>
            <person name="Partida-Martinez L.P."/>
        </authorList>
    </citation>
    <scope>NUCLEOTIDE SEQUENCE [LARGE SCALE GENOMIC DNA]</scope>
    <source>
        <strain evidence="6 7">AS2.23</strain>
    </source>
</reference>
<dbReference type="Pfam" id="PF00589">
    <property type="entry name" value="Phage_integrase"/>
    <property type="match status" value="1"/>
</dbReference>
<dbReference type="PANTHER" id="PTHR34605:SF4">
    <property type="entry name" value="DNA ADENINE METHYLTRANSFERASE"/>
    <property type="match status" value="1"/>
</dbReference>
<evidence type="ECO:0000313" key="7">
    <source>
        <dbReference type="Proteomes" id="UP000533269"/>
    </source>
</evidence>
<dbReference type="InterPro" id="IPR011010">
    <property type="entry name" value="DNA_brk_join_enz"/>
</dbReference>
<gene>
    <name evidence="6" type="ORF">FHR75_000275</name>
</gene>
<dbReference type="PANTHER" id="PTHR34605">
    <property type="entry name" value="PHAGE_INTEGRASE DOMAIN-CONTAINING PROTEIN"/>
    <property type="match status" value="1"/>
</dbReference>
<dbReference type="InterPro" id="IPR044068">
    <property type="entry name" value="CB"/>
</dbReference>
<sequence length="338" mass="36071">MSEEPPEPEELPEAAAAALPPLPLPTAFDAGSLERWFALLDPVRRSARARGTWRAYAVDLAHFADWCAPTGRSPLPATPGTITDYLTDHVESLSVATLRRRLAAIAVAHGVAGVPSPTHDERVPLVWRGLRRVHGPARPPRTVGAVEVRELLVLVAPLRDTVLDHRDRALLVMGFAGALRRSELSALDVADVAVAPERLLVTVRAAGSRPARVVELPRGRRVETCPVRSWRAWAGAARLVDGAALRRTTRGGRSLRPERLGDRGVAEVVKRRALAVGLDPGSLSGHSLRAGFVTAASRAGVPAVSIARQTGHRSAAALAACVREDRPFPTNPAAHVGL</sequence>
<dbReference type="PROSITE" id="PS51898">
    <property type="entry name" value="TYR_RECOMBINASE"/>
    <property type="match status" value="1"/>
</dbReference>
<comment type="caution">
    <text evidence="6">The sequence shown here is derived from an EMBL/GenBank/DDBJ whole genome shotgun (WGS) entry which is preliminary data.</text>
</comment>
<protein>
    <submittedName>
        <fullName evidence="6">Site-specific recombinase XerD</fullName>
    </submittedName>
</protein>
<evidence type="ECO:0000256" key="1">
    <source>
        <dbReference type="ARBA" id="ARBA00023125"/>
    </source>
</evidence>
<dbReference type="Proteomes" id="UP000533269">
    <property type="component" value="Unassembled WGS sequence"/>
</dbReference>
<dbReference type="InterPro" id="IPR013762">
    <property type="entry name" value="Integrase-like_cat_sf"/>
</dbReference>
<keyword evidence="2" id="KW-0233">DNA recombination</keyword>
<proteinExistence type="predicted"/>
<name>A0A7W4TJ94_KINRA</name>
<dbReference type="EMBL" id="JACHVY010000001">
    <property type="protein sequence ID" value="MBB2899487.1"/>
    <property type="molecule type" value="Genomic_DNA"/>
</dbReference>
<dbReference type="GO" id="GO:0003677">
    <property type="term" value="F:DNA binding"/>
    <property type="evidence" value="ECO:0007669"/>
    <property type="project" value="UniProtKB-UniRule"/>
</dbReference>
<feature type="domain" description="Core-binding (CB)" evidence="5">
    <location>
        <begin position="27"/>
        <end position="113"/>
    </location>
</feature>
<reference evidence="6 7" key="2">
    <citation type="submission" date="2020-08" db="EMBL/GenBank/DDBJ databases">
        <authorList>
            <person name="Partida-Martinez L."/>
            <person name="Huntemann M."/>
            <person name="Clum A."/>
            <person name="Wang J."/>
            <person name="Palaniappan K."/>
            <person name="Ritter S."/>
            <person name="Chen I.-M."/>
            <person name="Stamatis D."/>
            <person name="Reddy T."/>
            <person name="O'Malley R."/>
            <person name="Daum C."/>
            <person name="Shapiro N."/>
            <person name="Ivanova N."/>
            <person name="Kyrpides N."/>
            <person name="Woyke T."/>
        </authorList>
    </citation>
    <scope>NUCLEOTIDE SEQUENCE [LARGE SCALE GENOMIC DNA]</scope>
    <source>
        <strain evidence="6 7">AS2.23</strain>
    </source>
</reference>
<evidence type="ECO:0000259" key="4">
    <source>
        <dbReference type="PROSITE" id="PS51898"/>
    </source>
</evidence>
<dbReference type="GO" id="GO:0006310">
    <property type="term" value="P:DNA recombination"/>
    <property type="evidence" value="ECO:0007669"/>
    <property type="project" value="UniProtKB-KW"/>
</dbReference>
<accession>A0A7W4TJ94</accession>
<evidence type="ECO:0000313" key="6">
    <source>
        <dbReference type="EMBL" id="MBB2899487.1"/>
    </source>
</evidence>
<keyword evidence="1 3" id="KW-0238">DNA-binding</keyword>
<dbReference type="RefSeq" id="WP_183390126.1">
    <property type="nucleotide sequence ID" value="NZ_JACHVY010000001.1"/>
</dbReference>
<dbReference type="GO" id="GO:0015074">
    <property type="term" value="P:DNA integration"/>
    <property type="evidence" value="ECO:0007669"/>
    <property type="project" value="InterPro"/>
</dbReference>
<dbReference type="Gene3D" id="1.10.443.10">
    <property type="entry name" value="Intergrase catalytic core"/>
    <property type="match status" value="1"/>
</dbReference>
<dbReference type="Gene3D" id="1.10.150.130">
    <property type="match status" value="1"/>
</dbReference>
<dbReference type="InterPro" id="IPR002104">
    <property type="entry name" value="Integrase_catalytic"/>
</dbReference>
<evidence type="ECO:0000256" key="2">
    <source>
        <dbReference type="ARBA" id="ARBA00023172"/>
    </source>
</evidence>
<evidence type="ECO:0000256" key="3">
    <source>
        <dbReference type="PROSITE-ProRule" id="PRU01248"/>
    </source>
</evidence>
<evidence type="ECO:0000259" key="5">
    <source>
        <dbReference type="PROSITE" id="PS51900"/>
    </source>
</evidence>
<dbReference type="AlphaFoldDB" id="A0A7W4TJ94"/>
<dbReference type="SUPFAM" id="SSF47823">
    <property type="entry name" value="lambda integrase-like, N-terminal domain"/>
    <property type="match status" value="1"/>
</dbReference>
<dbReference type="PROSITE" id="PS51900">
    <property type="entry name" value="CB"/>
    <property type="match status" value="1"/>
</dbReference>
<dbReference type="InterPro" id="IPR052925">
    <property type="entry name" value="Phage_Integrase-like_Recomb"/>
</dbReference>
<dbReference type="InterPro" id="IPR010998">
    <property type="entry name" value="Integrase_recombinase_N"/>
</dbReference>